<feature type="chain" id="PRO_5047534054" evidence="2">
    <location>
        <begin position="25"/>
        <end position="673"/>
    </location>
</feature>
<protein>
    <submittedName>
        <fullName evidence="3">Uncharacterized protein</fullName>
    </submittedName>
</protein>
<evidence type="ECO:0000313" key="3">
    <source>
        <dbReference type="EMBL" id="MDV6374641.1"/>
    </source>
</evidence>
<name>A0ABU4DQC2_9DEIO</name>
<keyword evidence="4" id="KW-1185">Reference proteome</keyword>
<dbReference type="EMBL" id="JAPMIV010000012">
    <property type="protein sequence ID" value="MDV6374641.1"/>
    <property type="molecule type" value="Genomic_DNA"/>
</dbReference>
<keyword evidence="2" id="KW-0732">Signal</keyword>
<sequence>MPTVFPARLSVLLSALLLSPVALAQTPAAQTPMAPTPTAPTAQPQPAPTADNPVAGLLPLVSVGEKWIQDVESYMVVVSPQDAGKPLGLEIYSPGFNLGDYVDGRRDEGYFGDELYKKNESFDTTFTLVGPGGTVAERKYGQNREHTWDSLFAGGLSAGTYTLRVNSRGDGKNSYALRVASPFALGSSDFTVNARSTTPNPLLAARLNVPADWVGKTVGILNYDIDGPKEAETFAVLPGGKRADLTASDNGKTATDPFKITPEMVGEWQVFIRVLPTTQQYSNAVRYSFRLDGQPVAARVGGFNPPAGAKVGNQLIVDVVDAQGRPVPGASYTLIGESSVRPQLPSGYVAVSSSIVQGTGNIISPTEVRYQPGFTKIRFVARAPEGQLMVNAVAIYGDQRIPLTGVPFEVAGRTLTAPATVPLAPGDYPVEPTPVAGSTFLPPQPGRVSEGAAGRVTIEYRVLSDVTLTTAPDIVNACDVTQLTASARTDFPYRLPGRLGLSLPTGWTSDYPLEASGEFSAGQPLRLKVPVRVCRSDTAEATLNPIGLRTTGAVRVQSPGSVNVTRTVQGGARASLNKSVDASGQNYQVTLSLKVDSTLENVRLIDPLPTGGTAPATRGPLQLQGPGLANVQPRADGDVIVLSRVVPGTYTLTYTLTSDLPADRVVTAPDLDW</sequence>
<gene>
    <name evidence="3" type="ORF">ORD21_08580</name>
</gene>
<reference evidence="3 4" key="1">
    <citation type="submission" date="2022-11" db="EMBL/GenBank/DDBJ databases">
        <title>Deinococcus ZS9-10, Low Temperature and Draught-tolerating, UV-resistant Bacteria from Continental Antarctica.</title>
        <authorList>
            <person name="Cheng L."/>
        </authorList>
    </citation>
    <scope>NUCLEOTIDE SEQUENCE [LARGE SCALE GENOMIC DNA]</scope>
    <source>
        <strain evidence="3 4">ZS9-10</strain>
    </source>
</reference>
<evidence type="ECO:0000313" key="4">
    <source>
        <dbReference type="Proteomes" id="UP001276150"/>
    </source>
</evidence>
<dbReference type="Proteomes" id="UP001276150">
    <property type="component" value="Unassembled WGS sequence"/>
</dbReference>
<evidence type="ECO:0000256" key="1">
    <source>
        <dbReference type="SAM" id="MobiDB-lite"/>
    </source>
</evidence>
<comment type="caution">
    <text evidence="3">The sequence shown here is derived from an EMBL/GenBank/DDBJ whole genome shotgun (WGS) entry which is preliminary data.</text>
</comment>
<accession>A0ABU4DQC2</accession>
<organism evidence="3 4">
    <name type="scientific">Deinococcus arenicola</name>
    <dbReference type="NCBI Taxonomy" id="2994950"/>
    <lineage>
        <taxon>Bacteria</taxon>
        <taxon>Thermotogati</taxon>
        <taxon>Deinococcota</taxon>
        <taxon>Deinococci</taxon>
        <taxon>Deinococcales</taxon>
        <taxon>Deinococcaceae</taxon>
        <taxon>Deinococcus</taxon>
    </lineage>
</organism>
<feature type="compositionally biased region" description="Pro residues" evidence="1">
    <location>
        <begin position="34"/>
        <end position="47"/>
    </location>
</feature>
<evidence type="ECO:0000256" key="2">
    <source>
        <dbReference type="SAM" id="SignalP"/>
    </source>
</evidence>
<dbReference type="RefSeq" id="WP_317639962.1">
    <property type="nucleotide sequence ID" value="NZ_JAPMIV010000012.1"/>
</dbReference>
<feature type="region of interest" description="Disordered" evidence="1">
    <location>
        <begin position="29"/>
        <end position="53"/>
    </location>
</feature>
<proteinExistence type="predicted"/>
<feature type="signal peptide" evidence="2">
    <location>
        <begin position="1"/>
        <end position="24"/>
    </location>
</feature>